<proteinExistence type="inferred from homology"/>
<dbReference type="RefSeq" id="WP_162409694.1">
    <property type="nucleotide sequence ID" value="NZ_CP093331.1"/>
</dbReference>
<comment type="similarity">
    <text evidence="1">Belongs to the UPF0149 family.</text>
</comment>
<dbReference type="EMBL" id="PDWN01000005">
    <property type="protein sequence ID" value="KAF1695421.1"/>
    <property type="molecule type" value="Genomic_DNA"/>
</dbReference>
<dbReference type="PANTHER" id="PTHR37528">
    <property type="entry name" value="UPF0149 PROTEIN YGFB"/>
    <property type="match status" value="1"/>
</dbReference>
<reference evidence="2 3" key="1">
    <citation type="submission" date="2017-10" db="EMBL/GenBank/DDBJ databases">
        <title>Whole genome sequencing of members of genus Pseudoxanthomonas.</title>
        <authorList>
            <person name="Kumar S."/>
            <person name="Bansal K."/>
            <person name="Kaur A."/>
            <person name="Patil P."/>
            <person name="Sharma S."/>
            <person name="Patil P.B."/>
        </authorList>
    </citation>
    <scope>NUCLEOTIDE SEQUENCE [LARGE SCALE GENOMIC DNA]</scope>
    <source>
        <strain evidence="2 3">DSM 17801</strain>
    </source>
</reference>
<protein>
    <submittedName>
        <fullName evidence="2">YecA family protein</fullName>
    </submittedName>
</protein>
<dbReference type="InterPro" id="IPR011978">
    <property type="entry name" value="YgfB-like"/>
</dbReference>
<keyword evidence="3" id="KW-1185">Reference proteome</keyword>
<comment type="caution">
    <text evidence="2">The sequence shown here is derived from an EMBL/GenBank/DDBJ whole genome shotgun (WGS) entry which is preliminary data.</text>
</comment>
<dbReference type="Gene3D" id="1.20.120.740">
    <property type="entry name" value="YgfB uncharacterised protein family UPF0149, PF03695"/>
    <property type="match status" value="1"/>
</dbReference>
<dbReference type="SUPFAM" id="SSF101327">
    <property type="entry name" value="YgfB-like"/>
    <property type="match status" value="1"/>
</dbReference>
<sequence length="181" mass="18990">MPDFPAPDEVAEASRTLGLGATVPELHGSLCGWLAGGGEDTAAWPARVLADAGVATPAPGSALDRLRKATAAQLGDGEFTFQLLLGADDMPLRERAQGLFDWCRSFLGGFGLAAGAQPPLSEEGAEALQDLARLAGASVEDIDEDDEDEDALSELEEFVRVAVLLLHGDCVLGPRHRRSLN</sequence>
<dbReference type="PANTHER" id="PTHR37528:SF1">
    <property type="entry name" value="UPF0149 PROTEIN YGFB"/>
    <property type="match status" value="1"/>
</dbReference>
<evidence type="ECO:0000256" key="1">
    <source>
        <dbReference type="ARBA" id="ARBA00038308"/>
    </source>
</evidence>
<name>A0ABQ6Z8B0_9GAMM</name>
<dbReference type="Pfam" id="PF03695">
    <property type="entry name" value="UPF0149"/>
    <property type="match status" value="1"/>
</dbReference>
<dbReference type="InterPro" id="IPR036255">
    <property type="entry name" value="YgfB-like_sf"/>
</dbReference>
<evidence type="ECO:0000313" key="3">
    <source>
        <dbReference type="Proteomes" id="UP000788419"/>
    </source>
</evidence>
<dbReference type="NCBIfam" id="NF003405">
    <property type="entry name" value="PRK04758.1"/>
    <property type="match status" value="1"/>
</dbReference>
<evidence type="ECO:0000313" key="2">
    <source>
        <dbReference type="EMBL" id="KAF1695421.1"/>
    </source>
</evidence>
<dbReference type="Proteomes" id="UP000788419">
    <property type="component" value="Unassembled WGS sequence"/>
</dbReference>
<organism evidence="2 3">
    <name type="scientific">Pseudoxanthomonas daejeonensis</name>
    <dbReference type="NCBI Taxonomy" id="266062"/>
    <lineage>
        <taxon>Bacteria</taxon>
        <taxon>Pseudomonadati</taxon>
        <taxon>Pseudomonadota</taxon>
        <taxon>Gammaproteobacteria</taxon>
        <taxon>Lysobacterales</taxon>
        <taxon>Lysobacteraceae</taxon>
        <taxon>Pseudoxanthomonas</taxon>
    </lineage>
</organism>
<accession>A0ABQ6Z8B0</accession>
<gene>
    <name evidence="2" type="ORF">CSC65_06535</name>
</gene>